<feature type="transmembrane region" description="Helical" evidence="5">
    <location>
        <begin position="91"/>
        <end position="113"/>
    </location>
</feature>
<evidence type="ECO:0000313" key="7">
    <source>
        <dbReference type="Proteomes" id="UP000033103"/>
    </source>
</evidence>
<name>A0A0E3UUA2_9FUSO</name>
<keyword evidence="2 5" id="KW-0812">Transmembrane</keyword>
<keyword evidence="7" id="KW-1185">Reference proteome</keyword>
<dbReference type="Proteomes" id="UP000033103">
    <property type="component" value="Chromosome"/>
</dbReference>
<dbReference type="RefSeq" id="WP_046329148.1">
    <property type="nucleotide sequence ID" value="NZ_CAUPIC010000008.1"/>
</dbReference>
<organism evidence="6 7">
    <name type="scientific">Sneathia vaginalis</name>
    <dbReference type="NCBI Taxonomy" id="187101"/>
    <lineage>
        <taxon>Bacteria</taxon>
        <taxon>Fusobacteriati</taxon>
        <taxon>Fusobacteriota</taxon>
        <taxon>Fusobacteriia</taxon>
        <taxon>Fusobacteriales</taxon>
        <taxon>Leptotrichiaceae</taxon>
        <taxon>Sneathia</taxon>
    </lineage>
</organism>
<dbReference type="Pfam" id="PF04172">
    <property type="entry name" value="LrgB"/>
    <property type="match status" value="1"/>
</dbReference>
<feature type="transmembrane region" description="Helical" evidence="5">
    <location>
        <begin position="6"/>
        <end position="27"/>
    </location>
</feature>
<evidence type="ECO:0000256" key="2">
    <source>
        <dbReference type="ARBA" id="ARBA00022692"/>
    </source>
</evidence>
<proteinExistence type="predicted"/>
<evidence type="ECO:0000256" key="4">
    <source>
        <dbReference type="ARBA" id="ARBA00023136"/>
    </source>
</evidence>
<feature type="transmembrane region" description="Helical" evidence="5">
    <location>
        <begin position="147"/>
        <end position="167"/>
    </location>
</feature>
<dbReference type="HOGENOM" id="CLU_082099_1_0_0"/>
<sequence length="232" mass="24589">MLNILINNQMFGIMLTILVYVLAVKLFTKTNSSLLNPILISILLIIGILKVFKIPYDTYNIGGSIFTTLITPATVALAIPLHKNLHLLKKHFVSILTGIIVGNTINCIVVGYVCKLFAYKPEIIASFMPKSVTTAIAVGLAENVHGIIPITVILVIVTGITGATLGPSLYKMLNVDDKVAIGVSLGSAAHAVGTSKAIEMDKEIGAMAGLSIGLTGLYVILVAPLILRVILS</sequence>
<dbReference type="OrthoDB" id="9811701at2"/>
<dbReference type="STRING" id="187101.VC03_06130"/>
<keyword evidence="4 5" id="KW-0472">Membrane</keyword>
<evidence type="ECO:0000256" key="1">
    <source>
        <dbReference type="ARBA" id="ARBA00004141"/>
    </source>
</evidence>
<evidence type="ECO:0000313" key="6">
    <source>
        <dbReference type="EMBL" id="AKC96044.1"/>
    </source>
</evidence>
<feature type="transmembrane region" description="Helical" evidence="5">
    <location>
        <begin position="34"/>
        <end position="52"/>
    </location>
</feature>
<dbReference type="EMBL" id="CP011280">
    <property type="protein sequence ID" value="AKC96044.1"/>
    <property type="molecule type" value="Genomic_DNA"/>
</dbReference>
<keyword evidence="3 5" id="KW-1133">Transmembrane helix</keyword>
<accession>A0A0E3UUA2</accession>
<evidence type="ECO:0000256" key="5">
    <source>
        <dbReference type="SAM" id="Phobius"/>
    </source>
</evidence>
<feature type="transmembrane region" description="Helical" evidence="5">
    <location>
        <begin position="58"/>
        <end position="79"/>
    </location>
</feature>
<dbReference type="PANTHER" id="PTHR30249:SF0">
    <property type="entry name" value="PLASTIDAL GLYCOLATE_GLYCERATE TRANSLOCATOR 1, CHLOROPLASTIC"/>
    <property type="match status" value="1"/>
</dbReference>
<comment type="subcellular location">
    <subcellularLocation>
        <location evidence="1">Membrane</location>
        <topology evidence="1">Multi-pass membrane protein</topology>
    </subcellularLocation>
</comment>
<dbReference type="KEGG" id="sns:VC03_06130"/>
<feature type="transmembrane region" description="Helical" evidence="5">
    <location>
        <begin position="204"/>
        <end position="227"/>
    </location>
</feature>
<gene>
    <name evidence="6" type="ORF">VC03_06130</name>
</gene>
<dbReference type="InterPro" id="IPR007300">
    <property type="entry name" value="CidB/LrgB"/>
</dbReference>
<dbReference type="AlphaFoldDB" id="A0A0E3UUA2"/>
<reference evidence="6 7" key="1">
    <citation type="journal article" date="2012" name="BMC Genomics">
        <title>Genomic sequence analysis and characterization of Sneathia amnii sp. nov.</title>
        <authorList>
            <consortium name="Vaginal Microbiome Consortium (additional members)"/>
            <person name="Harwich M.D.Jr."/>
            <person name="Serrano M.G."/>
            <person name="Fettweis J.M."/>
            <person name="Alves J.M."/>
            <person name="Reimers M.A."/>
            <person name="Buck G.A."/>
            <person name="Jefferson K.K."/>
        </authorList>
    </citation>
    <scope>NUCLEOTIDE SEQUENCE [LARGE SCALE GENOMIC DNA]</scope>
    <source>
        <strain evidence="6 7">SN35</strain>
    </source>
</reference>
<protein>
    <submittedName>
        <fullName evidence="6">Membrane protein</fullName>
    </submittedName>
</protein>
<dbReference type="PANTHER" id="PTHR30249">
    <property type="entry name" value="PUTATIVE SEROTONIN TRANSPORTER"/>
    <property type="match status" value="1"/>
</dbReference>
<evidence type="ECO:0000256" key="3">
    <source>
        <dbReference type="ARBA" id="ARBA00022989"/>
    </source>
</evidence>
<dbReference type="GO" id="GO:0016020">
    <property type="term" value="C:membrane"/>
    <property type="evidence" value="ECO:0007669"/>
    <property type="project" value="UniProtKB-SubCell"/>
</dbReference>
<dbReference type="PATRIC" id="fig|1069640.6.peg.1217"/>